<evidence type="ECO:0000313" key="3">
    <source>
        <dbReference type="Proteomes" id="UP000272464"/>
    </source>
</evidence>
<dbReference type="AlphaFoldDB" id="A0A433XI53"/>
<accession>A0A433XI53</accession>
<dbReference type="EMBL" id="RZNX01000002">
    <property type="protein sequence ID" value="RUT33722.1"/>
    <property type="molecule type" value="Genomic_DNA"/>
</dbReference>
<dbReference type="InterPro" id="IPR018604">
    <property type="entry name" value="YycI-like"/>
</dbReference>
<keyword evidence="3" id="KW-1185">Reference proteome</keyword>
<dbReference type="GO" id="GO:0016020">
    <property type="term" value="C:membrane"/>
    <property type="evidence" value="ECO:0007669"/>
    <property type="project" value="InterPro"/>
</dbReference>
<dbReference type="Proteomes" id="UP000272464">
    <property type="component" value="Unassembled WGS sequence"/>
</dbReference>
<dbReference type="RefSeq" id="WP_127198835.1">
    <property type="nucleotide sequence ID" value="NZ_RZNX01000002.1"/>
</dbReference>
<dbReference type="Pfam" id="PF09648">
    <property type="entry name" value="YycI"/>
    <property type="match status" value="1"/>
</dbReference>
<protein>
    <recommendedName>
        <fullName evidence="1">Regulatory protein YycH-like domain-containing protein</fullName>
    </recommendedName>
</protein>
<organism evidence="2 3">
    <name type="scientific">Paenibacillus zeisoli</name>
    <dbReference type="NCBI Taxonomy" id="2496267"/>
    <lineage>
        <taxon>Bacteria</taxon>
        <taxon>Bacillati</taxon>
        <taxon>Bacillota</taxon>
        <taxon>Bacilli</taxon>
        <taxon>Bacillales</taxon>
        <taxon>Paenibacillaceae</taxon>
        <taxon>Paenibacillus</taxon>
    </lineage>
</organism>
<dbReference type="Gene3D" id="2.40.128.690">
    <property type="entry name" value="YycH protein, domain 3-like"/>
    <property type="match status" value="1"/>
</dbReference>
<evidence type="ECO:0000259" key="1">
    <source>
        <dbReference type="Pfam" id="PF09648"/>
    </source>
</evidence>
<name>A0A433XI53_9BACL</name>
<feature type="domain" description="Regulatory protein YycH-like" evidence="1">
    <location>
        <begin position="88"/>
        <end position="226"/>
    </location>
</feature>
<comment type="caution">
    <text evidence="2">The sequence shown here is derived from an EMBL/GenBank/DDBJ whole genome shotgun (WGS) entry which is preliminary data.</text>
</comment>
<reference evidence="2 3" key="1">
    <citation type="submission" date="2018-12" db="EMBL/GenBank/DDBJ databases">
        <authorList>
            <person name="Sun L."/>
            <person name="Chen Z."/>
        </authorList>
    </citation>
    <scope>NUCLEOTIDE SEQUENCE [LARGE SCALE GENOMIC DNA]</scope>
    <source>
        <strain evidence="2 3">3-5-3</strain>
    </source>
</reference>
<dbReference type="OrthoDB" id="2388036at2"/>
<sequence length="246" mass="27723">MHWGRAKNVLIYAFLLLNLVLGYQLWMDKQDQASANLDLTSLAESTQRSMDEKQIQVRAQIPAETPALPKINYRLLKPGSKEPVKLAEPVDSRLIFNSKDLVSALEAQIPSIGNYRYDQESSGDSVFVLHPLALEEWPLFNINLELNYSNQKVLSYRLEAIEVVQMDEEKMQQVLPASKALGFLIDKFLPPKTIVTDIELGYYGQVFNSDAQVAAPAWRFTLGNGEKYYVLGSGDVISPDAEKIKE</sequence>
<gene>
    <name evidence="2" type="ORF">EJP77_08800</name>
</gene>
<proteinExistence type="predicted"/>
<evidence type="ECO:0000313" key="2">
    <source>
        <dbReference type="EMBL" id="RUT33722.1"/>
    </source>
</evidence>